<dbReference type="SUPFAM" id="SSF82649">
    <property type="entry name" value="SufE/NifU"/>
    <property type="match status" value="1"/>
</dbReference>
<name>A0A3D8YDV1_9BACT</name>
<dbReference type="AlphaFoldDB" id="A0A3D8YDV1"/>
<dbReference type="Gene3D" id="3.90.1010.10">
    <property type="match status" value="1"/>
</dbReference>
<dbReference type="Proteomes" id="UP000256373">
    <property type="component" value="Unassembled WGS sequence"/>
</dbReference>
<keyword evidence="4" id="KW-1185">Reference proteome</keyword>
<accession>A0A3D8YDV1</accession>
<evidence type="ECO:0000313" key="3">
    <source>
        <dbReference type="EMBL" id="REA62676.1"/>
    </source>
</evidence>
<reference evidence="3 4" key="1">
    <citation type="submission" date="2018-07" db="EMBL/GenBank/DDBJ databases">
        <title>Dyadobacter roseus sp. nov., isolated from rose rhizosphere soil.</title>
        <authorList>
            <person name="Chen L."/>
        </authorList>
    </citation>
    <scope>NUCLEOTIDE SEQUENCE [LARGE SCALE GENOMIC DNA]</scope>
    <source>
        <strain evidence="3 4">RS19</strain>
    </source>
</reference>
<dbReference type="Pfam" id="PF02657">
    <property type="entry name" value="SufE"/>
    <property type="match status" value="1"/>
</dbReference>
<dbReference type="RefSeq" id="WP_115829973.1">
    <property type="nucleotide sequence ID" value="NZ_QNUL01000004.1"/>
</dbReference>
<dbReference type="InterPro" id="IPR003808">
    <property type="entry name" value="Fe-S_metab-assoc_dom"/>
</dbReference>
<dbReference type="PANTHER" id="PTHR43597">
    <property type="entry name" value="SULFUR ACCEPTOR PROTEIN CSDE"/>
    <property type="match status" value="1"/>
</dbReference>
<evidence type="ECO:0000259" key="2">
    <source>
        <dbReference type="Pfam" id="PF02657"/>
    </source>
</evidence>
<organism evidence="3 4">
    <name type="scientific">Dyadobacter luteus</name>
    <dbReference type="NCBI Taxonomy" id="2259619"/>
    <lineage>
        <taxon>Bacteria</taxon>
        <taxon>Pseudomonadati</taxon>
        <taxon>Bacteroidota</taxon>
        <taxon>Cytophagia</taxon>
        <taxon>Cytophagales</taxon>
        <taxon>Spirosomataceae</taxon>
        <taxon>Dyadobacter</taxon>
    </lineage>
</organism>
<gene>
    <name evidence="3" type="ORF">DSL64_07060</name>
</gene>
<proteinExistence type="inferred from homology"/>
<dbReference type="OrthoDB" id="9799320at2"/>
<comment type="caution">
    <text evidence="3">The sequence shown here is derived from an EMBL/GenBank/DDBJ whole genome shotgun (WGS) entry which is preliminary data.</text>
</comment>
<comment type="similarity">
    <text evidence="1">Belongs to the SufE family.</text>
</comment>
<evidence type="ECO:0000256" key="1">
    <source>
        <dbReference type="ARBA" id="ARBA00010282"/>
    </source>
</evidence>
<dbReference type="EMBL" id="QNUL01000004">
    <property type="protein sequence ID" value="REA62676.1"/>
    <property type="molecule type" value="Genomic_DNA"/>
</dbReference>
<sequence length="142" mass="16258">MTINEAQDELIEDFELFDEWESKYEYIIDLGKQLPDLSEQYKTEENIIKGCQSLVWLHAYMDGDQLKFEADSNAIIVKGLVNMLVKVLSGHTPEEIAQADIYFMDRIGLHQHLAQTRSNGLAAMLKQMRAYGVAFQARTEAN</sequence>
<feature type="domain" description="Fe-S metabolism associated" evidence="2">
    <location>
        <begin position="11"/>
        <end position="130"/>
    </location>
</feature>
<evidence type="ECO:0000313" key="4">
    <source>
        <dbReference type="Proteomes" id="UP000256373"/>
    </source>
</evidence>
<protein>
    <submittedName>
        <fullName evidence="3">SufE family protein</fullName>
    </submittedName>
</protein>
<dbReference type="PANTHER" id="PTHR43597:SF5">
    <property type="entry name" value="SUFE-LIKE PROTEIN 2, CHLOROPLASTIC"/>
    <property type="match status" value="1"/>
</dbReference>